<dbReference type="RefSeq" id="WP_220579042.1">
    <property type="nucleotide sequence ID" value="NZ_RKLT01000001.1"/>
</dbReference>
<keyword evidence="2" id="KW-1185">Reference proteome</keyword>
<comment type="caution">
    <text evidence="1">The sequence shown here is derived from an EMBL/GenBank/DDBJ whole genome shotgun (WGS) entry which is preliminary data.</text>
</comment>
<reference evidence="1 2" key="1">
    <citation type="submission" date="2021-06" db="EMBL/GenBank/DDBJ databases">
        <title>Halomicroarcula sp. a new haloarchaeum isolated from saline soil.</title>
        <authorList>
            <person name="Duran-Viseras A."/>
            <person name="Sanchez-Porro C."/>
            <person name="Ventosa A."/>
        </authorList>
    </citation>
    <scope>NUCLEOTIDE SEQUENCE [LARGE SCALE GENOMIC DNA]</scope>
    <source>
        <strain evidence="1 2">F27</strain>
    </source>
</reference>
<organism evidence="1 2">
    <name type="scientific">Haloarcula nitratireducens</name>
    <dbReference type="NCBI Taxonomy" id="2487749"/>
    <lineage>
        <taxon>Archaea</taxon>
        <taxon>Methanobacteriati</taxon>
        <taxon>Methanobacteriota</taxon>
        <taxon>Stenosarchaea group</taxon>
        <taxon>Halobacteria</taxon>
        <taxon>Halobacteriales</taxon>
        <taxon>Haloarculaceae</taxon>
        <taxon>Haloarcula</taxon>
    </lineage>
</organism>
<name>A0AAW4P9X4_9EURY</name>
<gene>
    <name evidence="1" type="ORF">EGH23_05760</name>
</gene>
<sequence length="115" mass="12379">MTAYEAATVSYDSVTTEPWDAPALSDFETDELTEIADHFVVAKGGFPPEKFSDLELPVVDADGELNLEAIRRAYSGGQSVEAIDGMSEGTRAEAKSVLQNLAEEEFSEGLDGETE</sequence>
<evidence type="ECO:0000313" key="1">
    <source>
        <dbReference type="EMBL" id="MBX0294388.1"/>
    </source>
</evidence>
<evidence type="ECO:0000313" key="2">
    <source>
        <dbReference type="Proteomes" id="UP001430455"/>
    </source>
</evidence>
<dbReference type="AlphaFoldDB" id="A0AAW4P9X4"/>
<dbReference type="EMBL" id="RKLT01000001">
    <property type="protein sequence ID" value="MBX0294388.1"/>
    <property type="molecule type" value="Genomic_DNA"/>
</dbReference>
<accession>A0AAW4P9X4</accession>
<dbReference type="Proteomes" id="UP001430455">
    <property type="component" value="Unassembled WGS sequence"/>
</dbReference>
<proteinExistence type="predicted"/>
<protein>
    <submittedName>
        <fullName evidence="1">Uncharacterized protein</fullName>
    </submittedName>
</protein>